<feature type="compositionally biased region" description="Basic and acidic residues" evidence="1">
    <location>
        <begin position="706"/>
        <end position="715"/>
    </location>
</feature>
<feature type="region of interest" description="Disordered" evidence="1">
    <location>
        <begin position="1853"/>
        <end position="1894"/>
    </location>
</feature>
<feature type="compositionally biased region" description="Polar residues" evidence="1">
    <location>
        <begin position="3757"/>
        <end position="3766"/>
    </location>
</feature>
<sequence>MYILTRSMSFLPSLQRYRTAENLRLSWENPGGPQRRQNQLFSWDDDFWKTTSRKSPQSVASSASTFEEVESLCFSRSSSDSFNSSLRLFDNRYSPSVGWAGSSGRHMWMGGGGGGTTVYPGRVGTTAGSSSSRRQRISRQSSTTSTSTSRSSAGAAAAGGDDELAEYQRRFSQDSYGRAGDVQSITGKLIDSIEFLGSRGNLDAADKLYLEKIFHRVVGQSQTPQDQPLPLKSALKKQRRNYEQSEMLSGNEALLERLQRLQRKQLLQRESGSAPASATSSPVLSAKKDNFEKKRRKDLIIPDEEEPQASKRPQWNSASERYNLRRGPNDDRFSGSTNRHQTSDSYSKSSMVSSVSSISMENGSLRASPVGSISPASPNNLPEQHPNLATFLSVNPTMQRIASIDSTATGSASEGAINVFAQPFSPSHAERVLMGLGFGAAEGFLPERFLKDWYNKISRAHSESNSGTGRGNSDTAVATNNETKDAAGRGLHHGKSVGQFEPGNINRYQAATGGEKSGYRPQHLLQRHDSHVSSISSILDEAASYLPKGGDLGSRNERIGDYIVAHSPTSSQMPQGGPLSSRVNKMRQFATARQKSLPLHLETLTEEDELRIRKSGFDPFDKEARLQMFISDTMSSSGKSTTSEQSRCGSNQSESDSLSSCSEMIDAHVKLETPEWQQTSAYRKQQEQIPPQLQQTVRQPKRRALPHTEQKNTDKVHKRQSSNRKRKEKLNGAESVPEQDLNENGQNLNLKHDLAKSYSRLEVEEDKVDQSNCNDVSEEKNKHDQNYLSAVKNANDYVSRPKEPSNSVAKYIGNKTDPAMQQERIGTFSSHKTNQMNQSISITSGDSLEVADIMQFGLNRSLHLDGNLQNKLKTRQEQSDTNSISHLRGAVGDAEVLHKRNPPLKSIEPAMVSIVLEDVDQDSDGNRKCQELATLPQEGNHLNIPLSRCSSSSLSPIPQSPVTVIEVGQLDNQQDSLDTEGTASSKETDDEVCSENSGKSKSGGKTRHNRQEHKLRLSPTSQKLLEKRRGSSQLPQLSINDKPLEQRRFSLDVPTVARLRRISEERLRELNNHVSNPDNEDDNLLPCDLSKRRGSARRASFSEEKPIIINDFLASKNSSRSPSPHRKKSYLIEANETNLESSHRKRGKARDHRLSRSVSPSKSPSSPLSLTPTFSMDRENQTRRHSKHRQYHSHVCHHQAREGGENVYTVHNMSNDRRPHNNLRRSSYDMNDHDTFEKQHCCCCQHRCCNSKPRAQEKDDHHYAEQLSKQKHTPQSSGEAEIRPLDKQTPPVHSKNKKPADSKSNVQVHQIPKGIGDESPSHSAKPFLTVIQNEKQFSSQTSTPMSVPRSIESSPGSSRSAFTFTGRSGSKGNLSMPGGSDYQSETDVDEFPSTVKLTLNQRPISNFTKNILLGANPFRRNSSSSSLVSLKGNGFNPNILFSSSPKKGSLSDEGDNFRNAVHTISRAVQASGSHSNDPGQICLSHSLNPLHAYYFLAKDKGTQCSEESWNARNNPHFVDEHNGTTCMSCSHAHQQTKASEHVHVFDKFTQTGVTCYEVSSQTEWVGSHISSTYTDTSLSVKTGPGNPNYTAEEDFNRALYRHSGWNYKRDSSHKQTPFTNSECIPNNSNKDGSFFKFNVIDETIELIEAELLHIDNRHKQKPNKTLSPFQDEQATEIKELAFPKDPGVGLTLFPKQFEKHLNPISVDKRVPERYAPSSWRDATRMSPYSKRTEKLVSLKASVGDSENKQIDSPESFTPTVGTKTNFQFSFDKALNQNFEAPHKSETGKLHVEKSSLYPECSKGNEVSVTSSPLNYQKLRAPFSDLHNGQLLAQTTICTSAKFASHKECIEKGTPPPDFVKFNESQVKEEERSSKSEEIASLKKSNQSSPARSYPTVDSKDLIVKMYELQQDLASYLKPCNGMYTENDTKIFQENEEENQNIVLEKENTEPVLSRLPYDFSIENANTSSGFSSLVYGINKAKRRFSTPAVCDGAHWARTHSKLSRLKYQNNSHQNSLNSLDIEVDFMNAGEPLGLPLIQKTKDPHIPSNHEDTTANQNDCISKTCSQDIVLVSQSKSIASRDSKMMQNKTKDRELQEVSSSRPSRCQEPAFHINDWDQEKNIDELPIHNSLYLLSPSYSACSSNNVFSEGRNTPEIVISPLGSAHTAFLTVPNSPKHLLLKARFPSVSSSPSNKLSPSRHNGCEKNSADNLNSLSKTSYDTDILTKDSDSDMKKTHERNHFLSDNKVHSSVPSSVQESSTLGSLTDLSNMSSLDKQSTSDFSKTSMYPHLSVESLEEFVGLSTLNLALDELNARDIGMPDWKKAEACEHTLKLRRLSQLNDQGEESDHNEMDFRSDDEDVDIGTDSNASLAGSDECKDVDDMEVMMHQSRLMRQNSSSSTYSEPDIDLIDAFSDDSLPSSLNDEMVGSATRPFLAVSRMSNLYADDLLQVSDYGGHSPIPSPRASITVASSPDSLTSASACRPDTHEAGNLRKCKNSVPLQRRVLQKAFSESWLNTDYHKRSTCDEDTEIPDIEVEDNGEESDAYEDFLQHQRRKGSKDNWDIVQALIDCHDNNRSDQSTEKTNGTFEIKKGENEIKSMDVEITIPRDNKINRSGNVSNYNDDSSGDECDKEITRINHSSFSLKKRSKKTCSDPSESSTKEICQTEAGEVLDETKSYAKTDNPIQERCKIAPNTDKNVSKDEGNALEAEEVVSLNDGAHPTQDKSTPLNQESFAEQPKSDISKSNNVIPGDFKMLEVFQNADLSVLKSAAGLEVMRVPEQIPVSSPQQSQKLSSMLLSGSELDCGDETSEDKSNFIPRIVGLEFSSDEEGRDQFLMLSDTELSSAISHDDLDSGLTEDLELVLSKSGDEFDELTNSLLVKDAISPCGPGLLHTPLSQITEEDTQSDCSLSEASSENRLKIWQVRDRFVYPDVGSARGTIVRLPQRISEEFDESSGNATPTLKLKETIVKDLPKRAVCSPGSQGFDNTNESPLKNTPTGGAFDDLVEKKTIFDSSFNFKDNTEVELKRNLKTVQSQSCDNPMENVHITKTSFANGNNSVPTNKQMETASNLVFTRSTLAVDDQDDQPTTRSVSPKSGIFKFAQALLEDVMDKAQTEHAERTAMSEQNCSPLSKPDSSCQVLDTKTVEKTLDNVGTATTKVSSITVTKRLNFNVESRFHERTEKLPAEEKHVSTKTLQLGDYREAQKESEFSLASCDSPVSATQQFPDTEKTTDSFTLGGVLSAINANISNDKTPWKLEENIDYSKHNKNENERDDEENHDFRSNDWLNSLCKSLKGNVNNCTGALTSYEKEGIKQDTEQTQENIDGLLTQVETHEPEVDAGNTLFEERKSVIVTTIQSGCHHASQKPLLNQDMFSLKTQRDNFQEDLEVSVADLKARVTAMLLIDYGKDPGSTDSSHKDANLSCFENARSKNVLANTGSESSNASSSPLKRVKVTTMFSQASEDGGVAFMSSSIADSGSEAEKSPGSDLEDGAAGSKVLEDGDNVDTCSPMRGIRTQLPQSSGLMFRTQQSSGSRGGARGRKQLKSFRSRDSLLKLHQQTHVSSSAGSDSDSDFQSALRNQKQLRVKVKESDKNQQLQTSNGGAECPISSRHAIKENVEGNDRGANKKTQFLNVVPDRRRSRRKLGSPEPNRNNPSLDDPSMLESLSSTENQSTFARRFSSSSGSSLGNSTSNPPTPKVIIQQPSEDAPVFDPDRSKIFVFPSRISSHKIFSREKSDVADSNDNHLHSDPFSPTKAGESWSSGENMSMSPPVRPRGPWGLRAHRPKRPQFLSPNTAARPPRPVAFSPAQDLTYTRQNDPSHPELAYLDIVSRIKNMSSEDHDNPVRAPNSVSPPSIIKTEFTDTEKTSDITGSSPSLCLRNLGSPEPCVLNEIKDHDADETVERLDLFPPESSFYARFNDAVRPGLSVIISCDQSELDSTVPSNPTCEDDLEMSWPSKSLSVASKDSGFETQSQGSPSEMGQSHKFGTAPLRSIDIVREETGT</sequence>
<feature type="compositionally biased region" description="Low complexity" evidence="1">
    <location>
        <begin position="117"/>
        <end position="159"/>
    </location>
</feature>
<feature type="compositionally biased region" description="Polar residues" evidence="1">
    <location>
        <begin position="2207"/>
        <end position="2219"/>
    </location>
</feature>
<feature type="region of interest" description="Disordered" evidence="1">
    <location>
        <begin position="763"/>
        <end position="783"/>
    </location>
</feature>
<name>A0AAV4HYT7_9GAST</name>
<feature type="compositionally biased region" description="Basic and acidic residues" evidence="1">
    <location>
        <begin position="1865"/>
        <end position="1880"/>
    </location>
</feature>
<feature type="compositionally biased region" description="Polar residues" evidence="1">
    <location>
        <begin position="2722"/>
        <end position="2732"/>
    </location>
</feature>
<feature type="compositionally biased region" description="Polar residues" evidence="1">
    <location>
        <begin position="2259"/>
        <end position="2282"/>
    </location>
</feature>
<feature type="region of interest" description="Disordered" evidence="1">
    <location>
        <begin position="2713"/>
        <end position="2744"/>
    </location>
</feature>
<feature type="region of interest" description="Disordered" evidence="1">
    <location>
        <begin position="3556"/>
        <end position="3699"/>
    </location>
</feature>
<feature type="region of interest" description="Disordered" evidence="1">
    <location>
        <begin position="1115"/>
        <end position="1197"/>
    </location>
</feature>
<reference evidence="2 3" key="1">
    <citation type="journal article" date="2021" name="Elife">
        <title>Chloroplast acquisition without the gene transfer in kleptoplastic sea slugs, Plakobranchus ocellatus.</title>
        <authorList>
            <person name="Maeda T."/>
            <person name="Takahashi S."/>
            <person name="Yoshida T."/>
            <person name="Shimamura S."/>
            <person name="Takaki Y."/>
            <person name="Nagai Y."/>
            <person name="Toyoda A."/>
            <person name="Suzuki Y."/>
            <person name="Arimoto A."/>
            <person name="Ishii H."/>
            <person name="Satoh N."/>
            <person name="Nishiyama T."/>
            <person name="Hasebe M."/>
            <person name="Maruyama T."/>
            <person name="Minagawa J."/>
            <person name="Obokata J."/>
            <person name="Shigenobu S."/>
        </authorList>
    </citation>
    <scope>NUCLEOTIDE SEQUENCE [LARGE SCALE GENOMIC DNA]</scope>
</reference>
<feature type="compositionally biased region" description="Low complexity" evidence="1">
    <location>
        <begin position="2247"/>
        <end position="2258"/>
    </location>
</feature>
<feature type="compositionally biased region" description="Basic and acidic residues" evidence="1">
    <location>
        <begin position="2222"/>
        <end position="2246"/>
    </location>
</feature>
<proteinExistence type="predicted"/>
<evidence type="ECO:0000313" key="3">
    <source>
        <dbReference type="Proteomes" id="UP000762676"/>
    </source>
</evidence>
<feature type="compositionally biased region" description="Low complexity" evidence="1">
    <location>
        <begin position="2184"/>
        <end position="2197"/>
    </location>
</feature>
<feature type="region of interest" description="Disordered" evidence="1">
    <location>
        <begin position="972"/>
        <end position="1041"/>
    </location>
</feature>
<feature type="compositionally biased region" description="Polar residues" evidence="1">
    <location>
        <begin position="972"/>
        <end position="985"/>
    </location>
</feature>
<feature type="compositionally biased region" description="Low complexity" evidence="1">
    <location>
        <begin position="3561"/>
        <end position="3574"/>
    </location>
</feature>
<feature type="compositionally biased region" description="Low complexity" evidence="1">
    <location>
        <begin position="1346"/>
        <end position="1360"/>
    </location>
</feature>
<feature type="compositionally biased region" description="Basic residues" evidence="1">
    <location>
        <begin position="1002"/>
        <end position="1013"/>
    </location>
</feature>
<evidence type="ECO:0000313" key="2">
    <source>
        <dbReference type="EMBL" id="GFS02596.1"/>
    </source>
</evidence>
<feature type="compositionally biased region" description="Basic residues" evidence="1">
    <location>
        <begin position="1143"/>
        <end position="1155"/>
    </location>
</feature>
<feature type="region of interest" description="Disordered" evidence="1">
    <location>
        <begin position="3472"/>
        <end position="3542"/>
    </location>
</feature>
<feature type="compositionally biased region" description="Basic and acidic residues" evidence="1">
    <location>
        <begin position="3611"/>
        <end position="3623"/>
    </location>
</feature>
<evidence type="ECO:0000256" key="1">
    <source>
        <dbReference type="SAM" id="MobiDB-lite"/>
    </source>
</evidence>
<accession>A0AAV4HYT7</accession>
<feature type="region of interest" description="Disordered" evidence="1">
    <location>
        <begin position="2079"/>
        <end position="2103"/>
    </location>
</feature>
<feature type="compositionally biased region" description="Basic and acidic residues" evidence="1">
    <location>
        <begin position="2079"/>
        <end position="2095"/>
    </location>
</feature>
<gene>
    <name evidence="2" type="ORF">ElyMa_004610900</name>
</gene>
<feature type="region of interest" description="Disordered" evidence="1">
    <location>
        <begin position="3956"/>
        <end position="4001"/>
    </location>
</feature>
<feature type="compositionally biased region" description="Polar residues" evidence="1">
    <location>
        <begin position="3515"/>
        <end position="3528"/>
    </location>
</feature>
<feature type="compositionally biased region" description="Polar residues" evidence="1">
    <location>
        <begin position="311"/>
        <end position="320"/>
    </location>
</feature>
<feature type="region of interest" description="Disordered" evidence="1">
    <location>
        <begin position="3734"/>
        <end position="3800"/>
    </location>
</feature>
<feature type="compositionally biased region" description="Polar residues" evidence="1">
    <location>
        <begin position="2978"/>
        <end position="2996"/>
    </location>
</feature>
<feature type="compositionally biased region" description="Polar residues" evidence="1">
    <location>
        <begin position="3956"/>
        <end position="3979"/>
    </location>
</feature>
<feature type="compositionally biased region" description="Low complexity" evidence="1">
    <location>
        <begin position="266"/>
        <end position="285"/>
    </location>
</feature>
<feature type="region of interest" description="Disordered" evidence="1">
    <location>
        <begin position="2460"/>
        <end position="2487"/>
    </location>
</feature>
<feature type="compositionally biased region" description="Basic and acidic residues" evidence="1">
    <location>
        <begin position="2344"/>
        <end position="2353"/>
    </location>
</feature>
<feature type="compositionally biased region" description="Basic residues" evidence="1">
    <location>
        <begin position="1183"/>
        <end position="1197"/>
    </location>
</feature>
<feature type="region of interest" description="Disordered" evidence="1">
    <location>
        <begin position="2977"/>
        <end position="2998"/>
    </location>
</feature>
<feature type="region of interest" description="Disordered" evidence="1">
    <location>
        <begin position="3836"/>
        <end position="3871"/>
    </location>
</feature>
<feature type="region of interest" description="Disordered" evidence="1">
    <location>
        <begin position="2338"/>
        <end position="2378"/>
    </location>
</feature>
<feature type="compositionally biased region" description="Basic residues" evidence="1">
    <location>
        <begin position="716"/>
        <end position="728"/>
    </location>
</feature>
<feature type="compositionally biased region" description="Low complexity" evidence="1">
    <location>
        <begin position="1156"/>
        <end position="1170"/>
    </location>
</feature>
<feature type="region of interest" description="Disordered" evidence="1">
    <location>
        <begin position="266"/>
        <end position="351"/>
    </location>
</feature>
<feature type="region of interest" description="Disordered" evidence="1">
    <location>
        <begin position="677"/>
        <end position="750"/>
    </location>
</feature>
<feature type="region of interest" description="Disordered" evidence="1">
    <location>
        <begin position="111"/>
        <end position="162"/>
    </location>
</feature>
<feature type="region of interest" description="Disordered" evidence="1">
    <location>
        <begin position="1260"/>
        <end position="1307"/>
    </location>
</feature>
<dbReference type="EMBL" id="BMAT01009247">
    <property type="protein sequence ID" value="GFS02596.1"/>
    <property type="molecule type" value="Genomic_DNA"/>
</dbReference>
<feature type="compositionally biased region" description="Polar residues" evidence="1">
    <location>
        <begin position="1361"/>
        <end position="1373"/>
    </location>
</feature>
<feature type="region of interest" description="Disordered" evidence="1">
    <location>
        <begin position="632"/>
        <end position="660"/>
    </location>
</feature>
<feature type="compositionally biased region" description="Low complexity" evidence="1">
    <location>
        <begin position="3671"/>
        <end position="3691"/>
    </location>
</feature>
<feature type="region of interest" description="Disordered" evidence="1">
    <location>
        <begin position="2184"/>
        <end position="2282"/>
    </location>
</feature>
<dbReference type="Proteomes" id="UP000762676">
    <property type="component" value="Unassembled WGS sequence"/>
</dbReference>
<keyword evidence="3" id="KW-1185">Reference proteome</keyword>
<comment type="caution">
    <text evidence="2">The sequence shown here is derived from an EMBL/GenBank/DDBJ whole genome shotgun (WGS) entry which is preliminary data.</text>
</comment>
<protein>
    <submittedName>
        <fullName evidence="2">Uncharacterized protein</fullName>
    </submittedName>
</protein>
<feature type="region of interest" description="Disordered" evidence="1">
    <location>
        <begin position="1337"/>
        <end position="1387"/>
    </location>
</feature>
<organism evidence="2 3">
    <name type="scientific">Elysia marginata</name>
    <dbReference type="NCBI Taxonomy" id="1093978"/>
    <lineage>
        <taxon>Eukaryota</taxon>
        <taxon>Metazoa</taxon>
        <taxon>Spiralia</taxon>
        <taxon>Lophotrochozoa</taxon>
        <taxon>Mollusca</taxon>
        <taxon>Gastropoda</taxon>
        <taxon>Heterobranchia</taxon>
        <taxon>Euthyneura</taxon>
        <taxon>Panpulmonata</taxon>
        <taxon>Sacoglossa</taxon>
        <taxon>Placobranchoidea</taxon>
        <taxon>Plakobranchidae</taxon>
        <taxon>Elysia</taxon>
    </lineage>
</organism>
<feature type="compositionally biased region" description="Basic and acidic residues" evidence="1">
    <location>
        <begin position="3734"/>
        <end position="3746"/>
    </location>
</feature>
<feature type="compositionally biased region" description="Polar residues" evidence="1">
    <location>
        <begin position="2466"/>
        <end position="2478"/>
    </location>
</feature>